<dbReference type="SUPFAM" id="SSF54373">
    <property type="entry name" value="FAD-linked reductases, C-terminal domain"/>
    <property type="match status" value="1"/>
</dbReference>
<name>A0A3N4K404_9PEZI</name>
<dbReference type="SUPFAM" id="SSF51905">
    <property type="entry name" value="FAD/NAD(P)-binding domain"/>
    <property type="match status" value="1"/>
</dbReference>
<protein>
    <submittedName>
        <fullName evidence="7">FAD/NAD(P)-binding domain-containing protein</fullName>
    </submittedName>
</protein>
<sequence>MPKPRLNVLIVGAGLGGLSAAIATRLAGHEVLVLEQASTLSEVGAGIQIPPNSSRFLISWGLREAIDRVSVLPEAFRLRSYRDGNVLSEQPLVPLTEEVYGGPYWHCHRADFHKALVDKCYSIGVKICINSMVTKIDFEAPSVTLASGAVIGADLIIGADGLKSKCREELLGRLDPPQLTGDLAYRILIKVEEMRKHKDLEEFIRKPAINFWMGPQAHAVCYLLKGEGYYNIVLICPDNMPENINVMTADPSEIRQFFKSWDPRLQKMISLVSSVTKWRLQNSTEMASWTHPSGKFALLGDACHATLPYLAQGAAIAVEDGGVLGALLGKLEDRSQLPAVLKMYEGLRKNRTTSIVLGSTDQRDVFHMEDGEEQKRRDEVMLRDAVRPGFPNKWRDPVFREFMFAYDGAREVDFAWGKFKEKSERVFRAML</sequence>
<keyword evidence="8" id="KW-1185">Reference proteome</keyword>
<evidence type="ECO:0000256" key="4">
    <source>
        <dbReference type="ARBA" id="ARBA00023002"/>
    </source>
</evidence>
<dbReference type="PANTHER" id="PTHR13789:SF238">
    <property type="entry name" value="PUTATIVE (AFU_ORTHOLOGUE AFUA_2G01680)-RELATED"/>
    <property type="match status" value="1"/>
</dbReference>
<dbReference type="Pfam" id="PF01494">
    <property type="entry name" value="FAD_binding_3"/>
    <property type="match status" value="1"/>
</dbReference>
<dbReference type="GO" id="GO:0004497">
    <property type="term" value="F:monooxygenase activity"/>
    <property type="evidence" value="ECO:0007669"/>
    <property type="project" value="UniProtKB-KW"/>
</dbReference>
<dbReference type="AlphaFoldDB" id="A0A3N4K404"/>
<evidence type="ECO:0000313" key="7">
    <source>
        <dbReference type="EMBL" id="RPB05306.1"/>
    </source>
</evidence>
<evidence type="ECO:0000259" key="6">
    <source>
        <dbReference type="Pfam" id="PF01494"/>
    </source>
</evidence>
<evidence type="ECO:0000256" key="2">
    <source>
        <dbReference type="ARBA" id="ARBA00022630"/>
    </source>
</evidence>
<dbReference type="InterPro" id="IPR050493">
    <property type="entry name" value="FAD-dep_Monooxygenase_BioMet"/>
</dbReference>
<feature type="domain" description="FAD-binding" evidence="6">
    <location>
        <begin position="6"/>
        <end position="356"/>
    </location>
</feature>
<comment type="similarity">
    <text evidence="1">Belongs to the paxM FAD-dependent monooxygenase family.</text>
</comment>
<dbReference type="PANTHER" id="PTHR13789">
    <property type="entry name" value="MONOOXYGENASE"/>
    <property type="match status" value="1"/>
</dbReference>
<dbReference type="PRINTS" id="PR00420">
    <property type="entry name" value="RNGMNOXGNASE"/>
</dbReference>
<dbReference type="GO" id="GO:0071949">
    <property type="term" value="F:FAD binding"/>
    <property type="evidence" value="ECO:0007669"/>
    <property type="project" value="InterPro"/>
</dbReference>
<gene>
    <name evidence="7" type="ORF">L873DRAFT_1663966</name>
</gene>
<evidence type="ECO:0000256" key="3">
    <source>
        <dbReference type="ARBA" id="ARBA00022827"/>
    </source>
</evidence>
<dbReference type="InterPro" id="IPR036188">
    <property type="entry name" value="FAD/NAD-bd_sf"/>
</dbReference>
<organism evidence="7 8">
    <name type="scientific">Choiromyces venosus 120613-1</name>
    <dbReference type="NCBI Taxonomy" id="1336337"/>
    <lineage>
        <taxon>Eukaryota</taxon>
        <taxon>Fungi</taxon>
        <taxon>Dikarya</taxon>
        <taxon>Ascomycota</taxon>
        <taxon>Pezizomycotina</taxon>
        <taxon>Pezizomycetes</taxon>
        <taxon>Pezizales</taxon>
        <taxon>Tuberaceae</taxon>
        <taxon>Choiromyces</taxon>
    </lineage>
</organism>
<dbReference type="InterPro" id="IPR002938">
    <property type="entry name" value="FAD-bd"/>
</dbReference>
<keyword evidence="5" id="KW-0503">Monooxygenase</keyword>
<dbReference type="OrthoDB" id="16820at2759"/>
<dbReference type="STRING" id="1336337.A0A3N4K404"/>
<accession>A0A3N4K404</accession>
<dbReference type="Gene3D" id="3.50.50.60">
    <property type="entry name" value="FAD/NAD(P)-binding domain"/>
    <property type="match status" value="1"/>
</dbReference>
<keyword evidence="2" id="KW-0285">Flavoprotein</keyword>
<proteinExistence type="inferred from homology"/>
<keyword evidence="3" id="KW-0274">FAD</keyword>
<evidence type="ECO:0000256" key="1">
    <source>
        <dbReference type="ARBA" id="ARBA00007992"/>
    </source>
</evidence>
<dbReference type="EMBL" id="ML120354">
    <property type="protein sequence ID" value="RPB05306.1"/>
    <property type="molecule type" value="Genomic_DNA"/>
</dbReference>
<evidence type="ECO:0000256" key="5">
    <source>
        <dbReference type="ARBA" id="ARBA00023033"/>
    </source>
</evidence>
<evidence type="ECO:0000313" key="8">
    <source>
        <dbReference type="Proteomes" id="UP000276215"/>
    </source>
</evidence>
<reference evidence="7 8" key="1">
    <citation type="journal article" date="2018" name="Nat. Ecol. Evol.">
        <title>Pezizomycetes genomes reveal the molecular basis of ectomycorrhizal truffle lifestyle.</title>
        <authorList>
            <person name="Murat C."/>
            <person name="Payen T."/>
            <person name="Noel B."/>
            <person name="Kuo A."/>
            <person name="Morin E."/>
            <person name="Chen J."/>
            <person name="Kohler A."/>
            <person name="Krizsan K."/>
            <person name="Balestrini R."/>
            <person name="Da Silva C."/>
            <person name="Montanini B."/>
            <person name="Hainaut M."/>
            <person name="Levati E."/>
            <person name="Barry K.W."/>
            <person name="Belfiori B."/>
            <person name="Cichocki N."/>
            <person name="Clum A."/>
            <person name="Dockter R.B."/>
            <person name="Fauchery L."/>
            <person name="Guy J."/>
            <person name="Iotti M."/>
            <person name="Le Tacon F."/>
            <person name="Lindquist E.A."/>
            <person name="Lipzen A."/>
            <person name="Malagnac F."/>
            <person name="Mello A."/>
            <person name="Molinier V."/>
            <person name="Miyauchi S."/>
            <person name="Poulain J."/>
            <person name="Riccioni C."/>
            <person name="Rubini A."/>
            <person name="Sitrit Y."/>
            <person name="Splivallo R."/>
            <person name="Traeger S."/>
            <person name="Wang M."/>
            <person name="Zifcakova L."/>
            <person name="Wipf D."/>
            <person name="Zambonelli A."/>
            <person name="Paolocci F."/>
            <person name="Nowrousian M."/>
            <person name="Ottonello S."/>
            <person name="Baldrian P."/>
            <person name="Spatafora J.W."/>
            <person name="Henrissat B."/>
            <person name="Nagy L.G."/>
            <person name="Aury J.M."/>
            <person name="Wincker P."/>
            <person name="Grigoriev I.V."/>
            <person name="Bonfante P."/>
            <person name="Martin F.M."/>
        </authorList>
    </citation>
    <scope>NUCLEOTIDE SEQUENCE [LARGE SCALE GENOMIC DNA]</scope>
    <source>
        <strain evidence="7 8">120613-1</strain>
    </source>
</reference>
<dbReference type="Proteomes" id="UP000276215">
    <property type="component" value="Unassembled WGS sequence"/>
</dbReference>
<dbReference type="FunFam" id="3.50.50.60:FF:000115">
    <property type="entry name" value="Salicylate hydroxylase, putative"/>
    <property type="match status" value="1"/>
</dbReference>
<keyword evidence="4" id="KW-0560">Oxidoreductase</keyword>